<gene>
    <name evidence="1" type="ORF">TRSC58_00413</name>
</gene>
<proteinExistence type="predicted"/>
<accession>A0A061J8R8</accession>
<dbReference type="OrthoDB" id="277877at2759"/>
<dbReference type="AlphaFoldDB" id="A0A061J8R8"/>
<organism evidence="1 2">
    <name type="scientific">Trypanosoma rangeli SC58</name>
    <dbReference type="NCBI Taxonomy" id="429131"/>
    <lineage>
        <taxon>Eukaryota</taxon>
        <taxon>Discoba</taxon>
        <taxon>Euglenozoa</taxon>
        <taxon>Kinetoplastea</taxon>
        <taxon>Metakinetoplastina</taxon>
        <taxon>Trypanosomatida</taxon>
        <taxon>Trypanosomatidae</taxon>
        <taxon>Trypanosoma</taxon>
        <taxon>Herpetosoma</taxon>
    </lineage>
</organism>
<dbReference type="Proteomes" id="UP000031737">
    <property type="component" value="Unassembled WGS sequence"/>
</dbReference>
<sequence>MNSLGDRFRCVVVLLRGVAGDDDDTTPAYRVATVVPATGVAPLEEEVAASTVAFAEAHEMKIVDWGSDAAALLTAARRTSLAHVSLLRADAVTFADTRQQLLAQRDPTLLLLEFACDRAVPSATEVSARDEWSWIRPPPSWFAELTESERGTAVYIPAVMRCSAPLIRATASQLPPSLWRGSAVTLKGVLREVGYKVGCLPKYGS</sequence>
<dbReference type="EMBL" id="AUPL01000413">
    <property type="protein sequence ID" value="ESL11828.1"/>
    <property type="molecule type" value="Genomic_DNA"/>
</dbReference>
<protein>
    <submittedName>
        <fullName evidence="1">Uncharacterized protein</fullName>
    </submittedName>
</protein>
<dbReference type="VEuPathDB" id="TriTrypDB:TRSC58_00413"/>
<evidence type="ECO:0000313" key="1">
    <source>
        <dbReference type="EMBL" id="ESL11828.1"/>
    </source>
</evidence>
<evidence type="ECO:0000313" key="2">
    <source>
        <dbReference type="Proteomes" id="UP000031737"/>
    </source>
</evidence>
<keyword evidence="2" id="KW-1185">Reference proteome</keyword>
<reference evidence="1 2" key="1">
    <citation type="submission" date="2013-07" db="EMBL/GenBank/DDBJ databases">
        <authorList>
            <person name="Stoco P.H."/>
            <person name="Wagner G."/>
            <person name="Gerber A."/>
            <person name="Zaha A."/>
            <person name="Thompson C."/>
            <person name="Bartholomeu D.C."/>
            <person name="Luckemeyer D.D."/>
            <person name="Bahia D."/>
            <person name="Loreto E."/>
            <person name="Prestes E.B."/>
            <person name="Lima F.M."/>
            <person name="Rodrigues-Luiz G."/>
            <person name="Vallejo G.A."/>
            <person name="Filho J.F."/>
            <person name="Monteiro K.M."/>
            <person name="Tyler K.M."/>
            <person name="de Almeida L.G."/>
            <person name="Ortiz M.F."/>
            <person name="Siervo M.A."/>
            <person name="de Moraes M.H."/>
            <person name="Cunha O.L."/>
            <person name="Mendonca-Neto R."/>
            <person name="Silva R."/>
            <person name="Teixeira S.M."/>
            <person name="Murta S.M."/>
            <person name="Sincero T.C."/>
            <person name="Mendes T.A."/>
            <person name="Urmenyi T.P."/>
            <person name="Silva V.G."/>
            <person name="da Rocha W.D."/>
            <person name="Andersson B."/>
            <person name="Romanha A.J."/>
            <person name="Steindel M."/>
            <person name="de Vasconcelos A.T."/>
            <person name="Grisard E.C."/>
        </authorList>
    </citation>
    <scope>NUCLEOTIDE SEQUENCE [LARGE SCALE GENOMIC DNA]</scope>
    <source>
        <strain evidence="1 2">SC58</strain>
    </source>
</reference>
<name>A0A061J8R8_TRYRA</name>
<comment type="caution">
    <text evidence="1">The sequence shown here is derived from an EMBL/GenBank/DDBJ whole genome shotgun (WGS) entry which is preliminary data.</text>
</comment>